<dbReference type="AlphaFoldDB" id="A0A564VAX1"/>
<reference evidence="1 2" key="1">
    <citation type="submission" date="2019-07" db="EMBL/GenBank/DDBJ databases">
        <authorList>
            <person name="Hibberd C M."/>
            <person name="Gehrig L. J."/>
            <person name="Chang H.-W."/>
            <person name="Venkatesh S."/>
        </authorList>
    </citation>
    <scope>NUCLEOTIDE SEQUENCE [LARGE SCALE GENOMIC DNA]</scope>
    <source>
        <strain evidence="1">Blautia_luti_SSTS_Bg7063</strain>
    </source>
</reference>
<dbReference type="Proteomes" id="UP000408482">
    <property type="component" value="Unassembled WGS sequence"/>
</dbReference>
<dbReference type="InterPro" id="IPR008792">
    <property type="entry name" value="PQQD"/>
</dbReference>
<sequence>MNIFGNKGEGKMKKTEGYIVKELEDEYIVLPVGKRTEEVNEVISLSETAGFIYIHADQAEDIEGLAQMVGNEYGIEASEVYEDVKNAVKTFREKGILL</sequence>
<organism evidence="1 2">
    <name type="scientific">Blautia luti</name>
    <dbReference type="NCBI Taxonomy" id="89014"/>
    <lineage>
        <taxon>Bacteria</taxon>
        <taxon>Bacillati</taxon>
        <taxon>Bacillota</taxon>
        <taxon>Clostridia</taxon>
        <taxon>Lachnospirales</taxon>
        <taxon>Lachnospiraceae</taxon>
        <taxon>Blautia</taxon>
    </lineage>
</organism>
<keyword evidence="2" id="KW-1185">Reference proteome</keyword>
<dbReference type="Pfam" id="PF05402">
    <property type="entry name" value="PqqD"/>
    <property type="match status" value="1"/>
</dbReference>
<evidence type="ECO:0000313" key="2">
    <source>
        <dbReference type="Proteomes" id="UP000408482"/>
    </source>
</evidence>
<proteinExistence type="predicted"/>
<evidence type="ECO:0000313" key="1">
    <source>
        <dbReference type="EMBL" id="VUX29558.1"/>
    </source>
</evidence>
<dbReference type="EMBL" id="CABHNW010000003">
    <property type="protein sequence ID" value="VUX29558.1"/>
    <property type="molecule type" value="Genomic_DNA"/>
</dbReference>
<name>A0A564VAX1_9FIRM</name>
<dbReference type="Gene3D" id="1.10.10.1150">
    <property type="entry name" value="Coenzyme PQQ synthesis protein D (PqqD)"/>
    <property type="match status" value="1"/>
</dbReference>
<dbReference type="InterPro" id="IPR041881">
    <property type="entry name" value="PqqD_sf"/>
</dbReference>
<evidence type="ECO:0008006" key="3">
    <source>
        <dbReference type="Google" id="ProtNLM"/>
    </source>
</evidence>
<gene>
    <name evidence="1" type="ORF">RSSSTS7063_01965</name>
</gene>
<accession>A0A564VAX1</accession>
<protein>
    <recommendedName>
        <fullName evidence="3">Coenzyme PQQ synthesis protein D (PqqD)</fullName>
    </recommendedName>
</protein>